<organism evidence="2 3">
    <name type="scientific">Teladorsagia circumcincta</name>
    <name type="common">Brown stomach worm</name>
    <name type="synonym">Ostertagia circumcincta</name>
    <dbReference type="NCBI Taxonomy" id="45464"/>
    <lineage>
        <taxon>Eukaryota</taxon>
        <taxon>Metazoa</taxon>
        <taxon>Ecdysozoa</taxon>
        <taxon>Nematoda</taxon>
        <taxon>Chromadorea</taxon>
        <taxon>Rhabditida</taxon>
        <taxon>Rhabditina</taxon>
        <taxon>Rhabditomorpha</taxon>
        <taxon>Strongyloidea</taxon>
        <taxon>Trichostrongylidae</taxon>
        <taxon>Teladorsagia</taxon>
    </lineage>
</organism>
<evidence type="ECO:0008006" key="4">
    <source>
        <dbReference type="Google" id="ProtNLM"/>
    </source>
</evidence>
<proteinExistence type="predicted"/>
<evidence type="ECO:0000256" key="1">
    <source>
        <dbReference type="SAM" id="MobiDB-lite"/>
    </source>
</evidence>
<name>A0A2G9UHH8_TELCI</name>
<dbReference type="OrthoDB" id="5985978at2759"/>
<dbReference type="Proteomes" id="UP000230423">
    <property type="component" value="Unassembled WGS sequence"/>
</dbReference>
<protein>
    <recommendedName>
        <fullName evidence="4">Collagen triple helix repeat protein</fullName>
    </recommendedName>
</protein>
<gene>
    <name evidence="2" type="ORF">TELCIR_09246</name>
</gene>
<feature type="region of interest" description="Disordered" evidence="1">
    <location>
        <begin position="1"/>
        <end position="55"/>
    </location>
</feature>
<evidence type="ECO:0000313" key="3">
    <source>
        <dbReference type="Proteomes" id="UP000230423"/>
    </source>
</evidence>
<sequence>MGVVCGKPNEFKPPVTTHAQNTEPSKELRLTLPGADGNPGAPGQAGQPGGPGEPGICPKYCAIDGGVFFEDGTRR</sequence>
<evidence type="ECO:0000313" key="2">
    <source>
        <dbReference type="EMBL" id="PIO68950.1"/>
    </source>
</evidence>
<feature type="compositionally biased region" description="Low complexity" evidence="1">
    <location>
        <begin position="33"/>
        <end position="45"/>
    </location>
</feature>
<accession>A0A2G9UHH8</accession>
<reference evidence="2 3" key="1">
    <citation type="submission" date="2015-09" db="EMBL/GenBank/DDBJ databases">
        <title>Draft genome of the parasitic nematode Teladorsagia circumcincta isolate WARC Sus (inbred).</title>
        <authorList>
            <person name="Mitreva M."/>
        </authorList>
    </citation>
    <scope>NUCLEOTIDE SEQUENCE [LARGE SCALE GENOMIC DNA]</scope>
    <source>
        <strain evidence="2 3">S</strain>
    </source>
</reference>
<keyword evidence="3" id="KW-1185">Reference proteome</keyword>
<dbReference type="AlphaFoldDB" id="A0A2G9UHH8"/>
<dbReference type="EMBL" id="KZ346838">
    <property type="protein sequence ID" value="PIO68950.1"/>
    <property type="molecule type" value="Genomic_DNA"/>
</dbReference>